<feature type="region of interest" description="Disordered" evidence="1">
    <location>
        <begin position="39"/>
        <end position="66"/>
    </location>
</feature>
<evidence type="ECO:0000256" key="1">
    <source>
        <dbReference type="SAM" id="MobiDB-lite"/>
    </source>
</evidence>
<organism evidence="2 3">
    <name type="scientific">Nannocystis pusilla</name>
    <dbReference type="NCBI Taxonomy" id="889268"/>
    <lineage>
        <taxon>Bacteria</taxon>
        <taxon>Pseudomonadati</taxon>
        <taxon>Myxococcota</taxon>
        <taxon>Polyangia</taxon>
        <taxon>Nannocystales</taxon>
        <taxon>Nannocystaceae</taxon>
        <taxon>Nannocystis</taxon>
    </lineage>
</organism>
<accession>A0ABS7TW31</accession>
<dbReference type="Gene3D" id="1.20.120.1630">
    <property type="match status" value="1"/>
</dbReference>
<keyword evidence="3" id="KW-1185">Reference proteome</keyword>
<sequence>MAGIDLDPTRPGVDLKTFAHQPSPIDLLVAAVAQVELHGRHPGTSSRRSSALGRAPAPHRRSPARVRLVPPAPPVVPFLVPLWLLRSLVHRAWRDEQRCAADCGPVWDEYRRVARLRMFPGVD</sequence>
<name>A0ABS7TW31_9BACT</name>
<dbReference type="InterPro" id="IPR001171">
    <property type="entry name" value="ERG24_DHCR-like"/>
</dbReference>
<reference evidence="2" key="1">
    <citation type="submission" date="2021-08" db="EMBL/GenBank/DDBJ databases">
        <authorList>
            <person name="Stevens D.C."/>
        </authorList>
    </citation>
    <scope>NUCLEOTIDE SEQUENCE</scope>
    <source>
        <strain evidence="2">DSM 53165</strain>
    </source>
</reference>
<evidence type="ECO:0000313" key="3">
    <source>
        <dbReference type="Proteomes" id="UP001139031"/>
    </source>
</evidence>
<evidence type="ECO:0000313" key="2">
    <source>
        <dbReference type="EMBL" id="MBZ5712477.1"/>
    </source>
</evidence>
<dbReference type="Proteomes" id="UP001139031">
    <property type="component" value="Unassembled WGS sequence"/>
</dbReference>
<gene>
    <name evidence="2" type="ORF">K7C98_24815</name>
</gene>
<comment type="caution">
    <text evidence="2">The sequence shown here is derived from an EMBL/GenBank/DDBJ whole genome shotgun (WGS) entry which is preliminary data.</text>
</comment>
<dbReference type="Pfam" id="PF01222">
    <property type="entry name" value="ERG4_ERG24"/>
    <property type="match status" value="1"/>
</dbReference>
<protein>
    <submittedName>
        <fullName evidence="2">Uncharacterized protein</fullName>
    </submittedName>
</protein>
<dbReference type="EMBL" id="JAIRAU010000031">
    <property type="protein sequence ID" value="MBZ5712477.1"/>
    <property type="molecule type" value="Genomic_DNA"/>
</dbReference>
<proteinExistence type="predicted"/>